<dbReference type="PANTHER" id="PTHR44411">
    <property type="entry name" value="THO COMPLEX SUBUNIT 6 HOMOLOG"/>
    <property type="match status" value="1"/>
</dbReference>
<dbReference type="OMA" id="ICKNATH"/>
<evidence type="ECO:0000313" key="4">
    <source>
        <dbReference type="Proteomes" id="UP000015101"/>
    </source>
</evidence>
<dbReference type="RefSeq" id="XP_009028684.1">
    <property type="nucleotide sequence ID" value="XM_009030436.1"/>
</dbReference>
<protein>
    <submittedName>
        <fullName evidence="2 3">Uncharacterized protein</fullName>
    </submittedName>
</protein>
<dbReference type="PANTHER" id="PTHR44411:SF1">
    <property type="entry name" value="THO COMPLEX SUBUNIT 6 HOMOLOG"/>
    <property type="match status" value="1"/>
</dbReference>
<dbReference type="Proteomes" id="UP000015101">
    <property type="component" value="Unassembled WGS sequence"/>
</dbReference>
<reference evidence="4" key="1">
    <citation type="submission" date="2012-12" db="EMBL/GenBank/DDBJ databases">
        <authorList>
            <person name="Hellsten U."/>
            <person name="Grimwood J."/>
            <person name="Chapman J.A."/>
            <person name="Shapiro H."/>
            <person name="Aerts A."/>
            <person name="Otillar R.P."/>
            <person name="Terry A.Y."/>
            <person name="Boore J.L."/>
            <person name="Simakov O."/>
            <person name="Marletaz F."/>
            <person name="Cho S.-J."/>
            <person name="Edsinger-Gonzales E."/>
            <person name="Havlak P."/>
            <person name="Kuo D.-H."/>
            <person name="Larsson T."/>
            <person name="Lv J."/>
            <person name="Arendt D."/>
            <person name="Savage R."/>
            <person name="Osoegawa K."/>
            <person name="de Jong P."/>
            <person name="Lindberg D.R."/>
            <person name="Seaver E.C."/>
            <person name="Weisblat D.A."/>
            <person name="Putnam N.H."/>
            <person name="Grigoriev I.V."/>
            <person name="Rokhsar D.S."/>
        </authorList>
    </citation>
    <scope>NUCLEOTIDE SEQUENCE</scope>
</reference>
<dbReference type="GeneID" id="20207995"/>
<reference evidence="2 4" key="2">
    <citation type="journal article" date="2013" name="Nature">
        <title>Insights into bilaterian evolution from three spiralian genomes.</title>
        <authorList>
            <person name="Simakov O."/>
            <person name="Marletaz F."/>
            <person name="Cho S.J."/>
            <person name="Edsinger-Gonzales E."/>
            <person name="Havlak P."/>
            <person name="Hellsten U."/>
            <person name="Kuo D.H."/>
            <person name="Larsson T."/>
            <person name="Lv J."/>
            <person name="Arendt D."/>
            <person name="Savage R."/>
            <person name="Osoegawa K."/>
            <person name="de Jong P."/>
            <person name="Grimwood J."/>
            <person name="Chapman J.A."/>
            <person name="Shapiro H."/>
            <person name="Aerts A."/>
            <person name="Otillar R.P."/>
            <person name="Terry A.Y."/>
            <person name="Boore J.L."/>
            <person name="Grigoriev I.V."/>
            <person name="Lindberg D.R."/>
            <person name="Seaver E.C."/>
            <person name="Weisblat D.A."/>
            <person name="Putnam N.H."/>
            <person name="Rokhsar D.S."/>
        </authorList>
    </citation>
    <scope>NUCLEOTIDE SEQUENCE</scope>
</reference>
<dbReference type="EMBL" id="KB097628">
    <property type="protein sequence ID" value="ESN93231.1"/>
    <property type="molecule type" value="Genomic_DNA"/>
</dbReference>
<evidence type="ECO:0000256" key="1">
    <source>
        <dbReference type="ARBA" id="ARBA00022574"/>
    </source>
</evidence>
<dbReference type="KEGG" id="hro:HELRODRAFT_181165"/>
<reference evidence="3" key="3">
    <citation type="submission" date="2015-06" db="UniProtKB">
        <authorList>
            <consortium name="EnsemblMetazoa"/>
        </authorList>
    </citation>
    <scope>IDENTIFICATION</scope>
</reference>
<dbReference type="AlphaFoldDB" id="T1FGP6"/>
<proteinExistence type="predicted"/>
<dbReference type="OrthoDB" id="273067at2759"/>
<organism evidence="3 4">
    <name type="scientific">Helobdella robusta</name>
    <name type="common">Californian leech</name>
    <dbReference type="NCBI Taxonomy" id="6412"/>
    <lineage>
        <taxon>Eukaryota</taxon>
        <taxon>Metazoa</taxon>
        <taxon>Spiralia</taxon>
        <taxon>Lophotrochozoa</taxon>
        <taxon>Annelida</taxon>
        <taxon>Clitellata</taxon>
        <taxon>Hirudinea</taxon>
        <taxon>Rhynchobdellida</taxon>
        <taxon>Glossiphoniidae</taxon>
        <taxon>Helobdella</taxon>
    </lineage>
</organism>
<dbReference type="eggNOG" id="KOG0649">
    <property type="taxonomic scope" value="Eukaryota"/>
</dbReference>
<sequence>MTDTIRFPSGFLKAADVNPSTLEHICDFHAAAIISGGPSLLPKSTQGSVDAVLCDAQDFGRFDKICGGGPHLSLWHLDQTKVTTIFDDENFISNHVTLFDGTVISGESGGNVEQWSVNGDKVARVPMSFSNVFHVNILDKHKVMTVVGNSHKIDVCKNFYYKSYSVSMF</sequence>
<dbReference type="EnsemblMetazoa" id="HelroT181165">
    <property type="protein sequence ID" value="HelroP181165"/>
    <property type="gene ID" value="HelroG181165"/>
</dbReference>
<dbReference type="InterPro" id="IPR015943">
    <property type="entry name" value="WD40/YVTN_repeat-like_dom_sf"/>
</dbReference>
<name>T1FGP6_HELRO</name>
<gene>
    <name evidence="3" type="primary">20207995</name>
    <name evidence="2" type="ORF">HELRODRAFT_181165</name>
</gene>
<accession>T1FGP6</accession>
<dbReference type="InParanoid" id="T1FGP6"/>
<dbReference type="EMBL" id="AMQM01007491">
    <property type="status" value="NOT_ANNOTATED_CDS"/>
    <property type="molecule type" value="Genomic_DNA"/>
</dbReference>
<dbReference type="Gene3D" id="2.130.10.10">
    <property type="entry name" value="YVTN repeat-like/Quinoprotein amine dehydrogenase"/>
    <property type="match status" value="1"/>
</dbReference>
<evidence type="ECO:0000313" key="3">
    <source>
        <dbReference type="EnsemblMetazoa" id="HelroP181165"/>
    </source>
</evidence>
<keyword evidence="1" id="KW-0853">WD repeat</keyword>
<dbReference type="HOGENOM" id="CLU_1580246_0_0_1"/>
<keyword evidence="4" id="KW-1185">Reference proteome</keyword>
<dbReference type="STRING" id="6412.T1FGP6"/>
<dbReference type="InterPro" id="IPR042626">
    <property type="entry name" value="THOC6"/>
</dbReference>
<dbReference type="CTD" id="20207995"/>
<evidence type="ECO:0000313" key="2">
    <source>
        <dbReference type="EMBL" id="ESN93231.1"/>
    </source>
</evidence>